<name>A0A454CTN4_VIBHA</name>
<protein>
    <submittedName>
        <fullName evidence="1">Uncharacterized protein</fullName>
    </submittedName>
</protein>
<accession>A0A454CTN4</accession>
<organism evidence="1 2">
    <name type="scientific">Vibrio harveyi</name>
    <name type="common">Beneckea harveyi</name>
    <dbReference type="NCBI Taxonomy" id="669"/>
    <lineage>
        <taxon>Bacteria</taxon>
        <taxon>Pseudomonadati</taxon>
        <taxon>Pseudomonadota</taxon>
        <taxon>Gammaproteobacteria</taxon>
        <taxon>Vibrionales</taxon>
        <taxon>Vibrionaceae</taxon>
        <taxon>Vibrio</taxon>
    </lineage>
</organism>
<comment type="caution">
    <text evidence="1">The sequence shown here is derived from an EMBL/GenBank/DDBJ whole genome shotgun (WGS) entry which is preliminary data.</text>
</comment>
<reference evidence="1 2" key="1">
    <citation type="submission" date="2012-10" db="EMBL/GenBank/DDBJ databases">
        <title>Genome sequence of Vibrio Cholerae HENC-02.</title>
        <authorList>
            <person name="Eppinger M."/>
            <person name="Hasan N.A."/>
            <person name="Sengamalay N."/>
            <person name="Hine E."/>
            <person name="Su Q."/>
            <person name="Daugherty S.C."/>
            <person name="Young S."/>
            <person name="Sadzewicz L."/>
            <person name="Tallon L."/>
            <person name="Cebula T.A."/>
            <person name="Ravel J."/>
            <person name="Colwell R.R."/>
        </authorList>
    </citation>
    <scope>NUCLEOTIDE SEQUENCE [LARGE SCALE GENOMIC DNA]</scope>
    <source>
        <strain evidence="1 2">HENC-02</strain>
    </source>
</reference>
<evidence type="ECO:0000313" key="2">
    <source>
        <dbReference type="Proteomes" id="UP000008367"/>
    </source>
</evidence>
<sequence>MSLTLQSRQSSLGEGLRMISSFILKFSITLLANQATT</sequence>
<dbReference type="EMBL" id="AJSR01001940">
    <property type="protein sequence ID" value="EKM29768.1"/>
    <property type="molecule type" value="Genomic_DNA"/>
</dbReference>
<proteinExistence type="predicted"/>
<dbReference type="AlphaFoldDB" id="A0A454CTN4"/>
<dbReference type="Proteomes" id="UP000008367">
    <property type="component" value="Unassembled WGS sequence"/>
</dbReference>
<evidence type="ECO:0000313" key="1">
    <source>
        <dbReference type="EMBL" id="EKM29768.1"/>
    </source>
</evidence>
<gene>
    <name evidence="1" type="ORF">VCHENC02_4438</name>
</gene>